<dbReference type="GO" id="GO:0016020">
    <property type="term" value="C:membrane"/>
    <property type="evidence" value="ECO:0007669"/>
    <property type="project" value="UniProtKB-SubCell"/>
</dbReference>
<reference evidence="7 8" key="1">
    <citation type="submission" date="2018-12" db="EMBL/GenBank/DDBJ databases">
        <title>Sphingomonas sp. HMF7854 Genome sequencing and assembly.</title>
        <authorList>
            <person name="Cha I."/>
            <person name="Kang H."/>
            <person name="Kim H."/>
            <person name="Kang J."/>
            <person name="Joh K."/>
        </authorList>
    </citation>
    <scope>NUCLEOTIDE SEQUENCE [LARGE SCALE GENOMIC DNA]</scope>
    <source>
        <strain evidence="7 8">HMF7854</strain>
    </source>
</reference>
<keyword evidence="3 5" id="KW-1133">Transmembrane helix</keyword>
<dbReference type="OrthoDB" id="7828645at2"/>
<evidence type="ECO:0000256" key="4">
    <source>
        <dbReference type="ARBA" id="ARBA00023136"/>
    </source>
</evidence>
<dbReference type="Proteomes" id="UP000274661">
    <property type="component" value="Unassembled WGS sequence"/>
</dbReference>
<dbReference type="InterPro" id="IPR009915">
    <property type="entry name" value="NnrU_dom"/>
</dbReference>
<organism evidence="7 8">
    <name type="scientific">Sphingomonas ginkgonis</name>
    <dbReference type="NCBI Taxonomy" id="2315330"/>
    <lineage>
        <taxon>Bacteria</taxon>
        <taxon>Pseudomonadati</taxon>
        <taxon>Pseudomonadota</taxon>
        <taxon>Alphaproteobacteria</taxon>
        <taxon>Sphingomonadales</taxon>
        <taxon>Sphingomonadaceae</taxon>
        <taxon>Sphingomonas</taxon>
    </lineage>
</organism>
<dbReference type="AlphaFoldDB" id="A0A429VAA2"/>
<dbReference type="Pfam" id="PF07298">
    <property type="entry name" value="NnrU"/>
    <property type="match status" value="1"/>
</dbReference>
<feature type="transmembrane region" description="Helical" evidence="5">
    <location>
        <begin position="123"/>
        <end position="151"/>
    </location>
</feature>
<sequence length="218" mass="23500">MSTHGLLVGAAALFLGTHFLLSHPWREPLVRRMGEGPFRGLYSLVALLTFGALLWIYRGIGRETPLWGAGDGLWAAATLVMWAASILFVGSFRGNPALAGAPSAKGRPAGVLAITRHPMMWSFALWAFVHSALIATPKAFVLDATILILALGGAAGQDAKKERLSGERWRSWEAQTSFLPFGRGLAFPGWFALVGGTLLLLVATWAHPVPAGLWRWFG</sequence>
<evidence type="ECO:0000313" key="7">
    <source>
        <dbReference type="EMBL" id="RST30772.1"/>
    </source>
</evidence>
<dbReference type="Gene3D" id="1.20.120.1630">
    <property type="match status" value="1"/>
</dbReference>
<evidence type="ECO:0000259" key="6">
    <source>
        <dbReference type="Pfam" id="PF07298"/>
    </source>
</evidence>
<feature type="transmembrane region" description="Helical" evidence="5">
    <location>
        <begin position="41"/>
        <end position="60"/>
    </location>
</feature>
<comment type="subcellular location">
    <subcellularLocation>
        <location evidence="1">Membrane</location>
        <topology evidence="1">Multi-pass membrane protein</topology>
    </subcellularLocation>
</comment>
<evidence type="ECO:0000256" key="2">
    <source>
        <dbReference type="ARBA" id="ARBA00022692"/>
    </source>
</evidence>
<feature type="transmembrane region" description="Helical" evidence="5">
    <location>
        <begin position="185"/>
        <end position="206"/>
    </location>
</feature>
<keyword evidence="8" id="KW-1185">Reference proteome</keyword>
<feature type="domain" description="NnrU" evidence="6">
    <location>
        <begin position="7"/>
        <end position="210"/>
    </location>
</feature>
<gene>
    <name evidence="7" type="ORF">HMF7854_07930</name>
</gene>
<proteinExistence type="predicted"/>
<evidence type="ECO:0000313" key="8">
    <source>
        <dbReference type="Proteomes" id="UP000274661"/>
    </source>
</evidence>
<name>A0A429VAA2_9SPHN</name>
<keyword evidence="4 5" id="KW-0472">Membrane</keyword>
<evidence type="ECO:0000256" key="5">
    <source>
        <dbReference type="SAM" id="Phobius"/>
    </source>
</evidence>
<dbReference type="RefSeq" id="WP_126718606.1">
    <property type="nucleotide sequence ID" value="NZ_RWJF01000001.1"/>
</dbReference>
<comment type="caution">
    <text evidence="7">The sequence shown here is derived from an EMBL/GenBank/DDBJ whole genome shotgun (WGS) entry which is preliminary data.</text>
</comment>
<accession>A0A429VAA2</accession>
<evidence type="ECO:0000256" key="3">
    <source>
        <dbReference type="ARBA" id="ARBA00022989"/>
    </source>
</evidence>
<evidence type="ECO:0000256" key="1">
    <source>
        <dbReference type="ARBA" id="ARBA00004141"/>
    </source>
</evidence>
<protein>
    <submittedName>
        <fullName evidence="7">MFS transporter</fullName>
    </submittedName>
</protein>
<feature type="transmembrane region" description="Helical" evidence="5">
    <location>
        <begin position="72"/>
        <end position="92"/>
    </location>
</feature>
<keyword evidence="2 5" id="KW-0812">Transmembrane</keyword>
<dbReference type="EMBL" id="RWJF01000001">
    <property type="protein sequence ID" value="RST30772.1"/>
    <property type="molecule type" value="Genomic_DNA"/>
</dbReference>